<reference evidence="1 2" key="1">
    <citation type="submission" date="2019-11" db="EMBL/GenBank/DDBJ databases">
        <title>Comparative genomics of hydrocarbon-degrading Desulfosarcina strains.</title>
        <authorList>
            <person name="Watanabe M."/>
            <person name="Kojima H."/>
            <person name="Fukui M."/>
        </authorList>
    </citation>
    <scope>NUCLEOTIDE SEQUENCE [LARGE SCALE GENOMIC DNA]</scope>
    <source>
        <strain evidence="2">oXyS1</strain>
    </source>
</reference>
<protein>
    <submittedName>
        <fullName evidence="1">Uncharacterized protein</fullName>
    </submittedName>
</protein>
<dbReference type="RefSeq" id="WP_155308803.1">
    <property type="nucleotide sequence ID" value="NZ_AP021879.1"/>
</dbReference>
<accession>A0A5K8A470</accession>
<dbReference type="Proteomes" id="UP000422108">
    <property type="component" value="Chromosome"/>
</dbReference>
<dbReference type="EMBL" id="AP021879">
    <property type="protein sequence ID" value="BBO87335.1"/>
    <property type="molecule type" value="Genomic_DNA"/>
</dbReference>
<dbReference type="AlphaFoldDB" id="A0A5K8A470"/>
<evidence type="ECO:0000313" key="1">
    <source>
        <dbReference type="EMBL" id="BBO87335.1"/>
    </source>
</evidence>
<gene>
    <name evidence="1" type="ORF">DSCOOX_05150</name>
</gene>
<proteinExistence type="predicted"/>
<keyword evidence="2" id="KW-1185">Reference proteome</keyword>
<sequence length="79" mass="8982">MVAKKVSIQTIGRSDTQAPVSLVLKKYADGWSYEVQDLPSGPLPMPWRVETRQAAEKRLRESYDETVWAICVVEEAEPF</sequence>
<evidence type="ECO:0000313" key="2">
    <source>
        <dbReference type="Proteomes" id="UP000422108"/>
    </source>
</evidence>
<name>A0A5K8A470_9BACT</name>
<organism evidence="1 2">
    <name type="scientific">Desulfosarcina ovata subsp. ovata</name>
    <dbReference type="NCBI Taxonomy" id="2752305"/>
    <lineage>
        <taxon>Bacteria</taxon>
        <taxon>Pseudomonadati</taxon>
        <taxon>Thermodesulfobacteriota</taxon>
        <taxon>Desulfobacteria</taxon>
        <taxon>Desulfobacterales</taxon>
        <taxon>Desulfosarcinaceae</taxon>
        <taxon>Desulfosarcina</taxon>
    </lineage>
</organism>